<evidence type="ECO:0008006" key="4">
    <source>
        <dbReference type="Google" id="ProtNLM"/>
    </source>
</evidence>
<feature type="transmembrane region" description="Helical" evidence="1">
    <location>
        <begin position="12"/>
        <end position="35"/>
    </location>
</feature>
<organism evidence="2 3">
    <name type="scientific">Batrachochytrium dendrobatidis (strain JAM81 / FGSC 10211)</name>
    <name type="common">Frog chytrid fungus</name>
    <dbReference type="NCBI Taxonomy" id="684364"/>
    <lineage>
        <taxon>Eukaryota</taxon>
        <taxon>Fungi</taxon>
        <taxon>Fungi incertae sedis</taxon>
        <taxon>Chytridiomycota</taxon>
        <taxon>Chytridiomycota incertae sedis</taxon>
        <taxon>Chytridiomycetes</taxon>
        <taxon>Rhizophydiales</taxon>
        <taxon>Rhizophydiales incertae sedis</taxon>
        <taxon>Batrachochytrium</taxon>
    </lineage>
</organism>
<dbReference type="InParanoid" id="F4P0A0"/>
<dbReference type="Proteomes" id="UP000007241">
    <property type="component" value="Unassembled WGS sequence"/>
</dbReference>
<gene>
    <name evidence="2" type="ORF">BATDEDRAFT_23814</name>
</gene>
<dbReference type="EMBL" id="GL882882">
    <property type="protein sequence ID" value="EGF81413.1"/>
    <property type="molecule type" value="Genomic_DNA"/>
</dbReference>
<keyword evidence="1" id="KW-0472">Membrane</keyword>
<keyword evidence="1" id="KW-0812">Transmembrane</keyword>
<accession>F4P0A0</accession>
<reference evidence="2 3" key="1">
    <citation type="submission" date="2009-12" db="EMBL/GenBank/DDBJ databases">
        <title>The draft genome of Batrachochytrium dendrobatidis.</title>
        <authorList>
            <consortium name="US DOE Joint Genome Institute (JGI-PGF)"/>
            <person name="Kuo A."/>
            <person name="Salamov A."/>
            <person name="Schmutz J."/>
            <person name="Lucas S."/>
            <person name="Pitluck S."/>
            <person name="Rosenblum E."/>
            <person name="Stajich J."/>
            <person name="Eisen M."/>
            <person name="Grigoriev I.V."/>
        </authorList>
    </citation>
    <scope>NUCLEOTIDE SEQUENCE [LARGE SCALE GENOMIC DNA]</scope>
    <source>
        <strain evidence="3">JAM81 / FGSC 10211</strain>
    </source>
</reference>
<keyword evidence="3" id="KW-1185">Reference proteome</keyword>
<dbReference type="GeneID" id="18238320"/>
<dbReference type="STRING" id="684364.F4P0A0"/>
<name>F4P0A0_BATDJ</name>
<evidence type="ECO:0000313" key="2">
    <source>
        <dbReference type="EMBL" id="EGF81413.1"/>
    </source>
</evidence>
<dbReference type="OrthoDB" id="2140362at2759"/>
<dbReference type="AlphaFoldDB" id="F4P0A0"/>
<protein>
    <recommendedName>
        <fullName evidence="4">MYND-type domain-containing protein</fullName>
    </recommendedName>
</protein>
<sequence length="636" mass="70531">MTADPPLTNREAHIAILVALIQTLGALSSLGAHLYQPNEQRWMALSLYDHVLKIHDTSQLDQQTDLFGSDLLEPYPTPDSDTTTKMKFIISVMNLLDFNDDLRTWILYQFIEAGDDIEDHLPPSLTVHRLDLSQSNFFRVIAHAAFALGAAQSKQGNFRHSYHMTLCSITIYNVVGRASPRGSVEKITDLCANLVFYKEIVEIASCMGEIDHALEYATKLVALHEIAVAESLEDCSNESICKEMDPLLDPPETTVKNIHSRKTSIDLSAHFDAQVLLADIAVKAEHYSTAVRSYTRALQLLDLQDTIANEYKLQPLSTDNVIEIQRRRRTKKDLCLKLVSANQECMGDALTSLLYCRIACELSSAETGSDSGISTDEADVQSVFLAGVLAYKYALQLAGGIEFASSPPVAIVVTSSAEKSVSIRLILDESIKYLHDALCNATLEVSDPNSKRSISLQLAILYTDIREEEKAHALLKKHAFTQAALLEIDTHRQRSNSVHTSEGYSPSLIAPFINVVYSHDVFKRLLSLAPASDSVNSVEKSLTLSSNRRSKIYGSSYVSTKTICTHCCMTFSSDDPIKCEDCATQQVYVYYCTEECQIENRSMHEQSCVNRQNSNSSEFSLTGMTETFSTLLNGGL</sequence>
<keyword evidence="1" id="KW-1133">Transmembrane helix</keyword>
<dbReference type="RefSeq" id="XP_006677844.1">
    <property type="nucleotide sequence ID" value="XM_006677781.1"/>
</dbReference>
<dbReference type="HOGENOM" id="CLU_430188_0_0_1"/>
<proteinExistence type="predicted"/>
<evidence type="ECO:0000313" key="3">
    <source>
        <dbReference type="Proteomes" id="UP000007241"/>
    </source>
</evidence>
<evidence type="ECO:0000256" key="1">
    <source>
        <dbReference type="SAM" id="Phobius"/>
    </source>
</evidence>